<comment type="caution">
    <text evidence="1">The sequence shown here is derived from an EMBL/GenBank/DDBJ whole genome shotgun (WGS) entry which is preliminary data.</text>
</comment>
<dbReference type="InterPro" id="IPR027417">
    <property type="entry name" value="P-loop_NTPase"/>
</dbReference>
<dbReference type="InterPro" id="IPR050625">
    <property type="entry name" value="ParA/MinD_ATPase"/>
</dbReference>
<dbReference type="SUPFAM" id="SSF52540">
    <property type="entry name" value="P-loop containing nucleoside triphosphate hydrolases"/>
    <property type="match status" value="1"/>
</dbReference>
<dbReference type="GO" id="GO:0005829">
    <property type="term" value="C:cytosol"/>
    <property type="evidence" value="ECO:0007669"/>
    <property type="project" value="TreeGrafter"/>
</dbReference>
<feature type="non-terminal residue" evidence="1">
    <location>
        <position position="1"/>
    </location>
</feature>
<dbReference type="GO" id="GO:0051782">
    <property type="term" value="P:negative regulation of cell division"/>
    <property type="evidence" value="ECO:0007669"/>
    <property type="project" value="TreeGrafter"/>
</dbReference>
<protein>
    <submittedName>
        <fullName evidence="1">Cobyrinic acid ac-diamide synthase</fullName>
    </submittedName>
</protein>
<dbReference type="EMBL" id="AJWZ01001679">
    <property type="protein sequence ID" value="EKC73085.1"/>
    <property type="molecule type" value="Genomic_DNA"/>
</dbReference>
<dbReference type="AlphaFoldDB" id="K1U411"/>
<dbReference type="GO" id="GO:0016887">
    <property type="term" value="F:ATP hydrolysis activity"/>
    <property type="evidence" value="ECO:0007669"/>
    <property type="project" value="TreeGrafter"/>
</dbReference>
<sequence length="158" mass="17309">ECDGFAFLAIGRPEAAGCYCSVNSYLKEVISMLANDFDYVVIDGEAGIEQISRRVMEQVSHLVLVTDQSAKGVNVCREIKEAADDLITYERIGMIVNRVVDPSMNDLVKLDGVDVLAYIPTDPIHAANDIHGKSVFELPEDSNIMVGVHQALHNLGIF</sequence>
<accession>K1U411</accession>
<proteinExistence type="predicted"/>
<dbReference type="GO" id="GO:0009898">
    <property type="term" value="C:cytoplasmic side of plasma membrane"/>
    <property type="evidence" value="ECO:0007669"/>
    <property type="project" value="TreeGrafter"/>
</dbReference>
<dbReference type="Gene3D" id="3.40.50.300">
    <property type="entry name" value="P-loop containing nucleotide triphosphate hydrolases"/>
    <property type="match status" value="1"/>
</dbReference>
<dbReference type="PANTHER" id="PTHR43384:SF7">
    <property type="entry name" value="CARBON-MONOXIDE DEHYDROGENASE ACCESSORY PROTEIN"/>
    <property type="match status" value="1"/>
</dbReference>
<dbReference type="GO" id="GO:0005524">
    <property type="term" value="F:ATP binding"/>
    <property type="evidence" value="ECO:0007669"/>
    <property type="project" value="TreeGrafter"/>
</dbReference>
<name>K1U411_9ZZZZ</name>
<dbReference type="PANTHER" id="PTHR43384">
    <property type="entry name" value="SEPTUM SITE-DETERMINING PROTEIN MIND HOMOLOG, CHLOROPLASTIC-RELATED"/>
    <property type="match status" value="1"/>
</dbReference>
<reference evidence="1" key="1">
    <citation type="journal article" date="2013" name="Environ. Microbiol.">
        <title>Microbiota from the distal guts of lean and obese adolescents exhibit partial functional redundancy besides clear differences in community structure.</title>
        <authorList>
            <person name="Ferrer M."/>
            <person name="Ruiz A."/>
            <person name="Lanza F."/>
            <person name="Haange S.B."/>
            <person name="Oberbach A."/>
            <person name="Till H."/>
            <person name="Bargiela R."/>
            <person name="Campoy C."/>
            <person name="Segura M.T."/>
            <person name="Richter M."/>
            <person name="von Bergen M."/>
            <person name="Seifert J."/>
            <person name="Suarez A."/>
        </authorList>
    </citation>
    <scope>NUCLEOTIDE SEQUENCE</scope>
</reference>
<gene>
    <name evidence="1" type="ORF">OBE_02567</name>
</gene>
<organism evidence="1">
    <name type="scientific">human gut metagenome</name>
    <dbReference type="NCBI Taxonomy" id="408170"/>
    <lineage>
        <taxon>unclassified sequences</taxon>
        <taxon>metagenomes</taxon>
        <taxon>organismal metagenomes</taxon>
    </lineage>
</organism>
<evidence type="ECO:0000313" key="1">
    <source>
        <dbReference type="EMBL" id="EKC73085.1"/>
    </source>
</evidence>